<gene>
    <name evidence="2" type="ORF">GCM10023235_20010</name>
</gene>
<proteinExistence type="predicted"/>
<dbReference type="EMBL" id="BAABIS010000001">
    <property type="protein sequence ID" value="GAA4843812.1"/>
    <property type="molecule type" value="Genomic_DNA"/>
</dbReference>
<keyword evidence="3" id="KW-1185">Reference proteome</keyword>
<comment type="caution">
    <text evidence="2">The sequence shown here is derived from an EMBL/GenBank/DDBJ whole genome shotgun (WGS) entry which is preliminary data.</text>
</comment>
<organism evidence="2 3">
    <name type="scientific">Kitasatospora terrestris</name>
    <dbReference type="NCBI Taxonomy" id="258051"/>
    <lineage>
        <taxon>Bacteria</taxon>
        <taxon>Bacillati</taxon>
        <taxon>Actinomycetota</taxon>
        <taxon>Actinomycetes</taxon>
        <taxon>Kitasatosporales</taxon>
        <taxon>Streptomycetaceae</taxon>
        <taxon>Kitasatospora</taxon>
    </lineage>
</organism>
<reference evidence="3" key="1">
    <citation type="journal article" date="2019" name="Int. J. Syst. Evol. Microbiol.">
        <title>The Global Catalogue of Microorganisms (GCM) 10K type strain sequencing project: providing services to taxonomists for standard genome sequencing and annotation.</title>
        <authorList>
            <consortium name="The Broad Institute Genomics Platform"/>
            <consortium name="The Broad Institute Genome Sequencing Center for Infectious Disease"/>
            <person name="Wu L."/>
            <person name="Ma J."/>
        </authorList>
    </citation>
    <scope>NUCLEOTIDE SEQUENCE [LARGE SCALE GENOMIC DNA]</scope>
    <source>
        <strain evidence="3">JCM 13006</strain>
    </source>
</reference>
<name>A0ABP9DGZ8_9ACTN</name>
<dbReference type="Pfam" id="PF11575">
    <property type="entry name" value="FhuF_C"/>
    <property type="match status" value="1"/>
</dbReference>
<evidence type="ECO:0000313" key="3">
    <source>
        <dbReference type="Proteomes" id="UP001501752"/>
    </source>
</evidence>
<protein>
    <submittedName>
        <fullName evidence="2">(2Fe-2S)-binding protein</fullName>
    </submittedName>
</protein>
<dbReference type="Proteomes" id="UP001501752">
    <property type="component" value="Unassembled WGS sequence"/>
</dbReference>
<evidence type="ECO:0000313" key="2">
    <source>
        <dbReference type="EMBL" id="GAA4843812.1"/>
    </source>
</evidence>
<accession>A0ABP9DGZ8</accession>
<feature type="domain" description="Ferric siderophore reductase C-terminal" evidence="1">
    <location>
        <begin position="245"/>
        <end position="265"/>
    </location>
</feature>
<sequence length="267" mass="28430">MTASSVEPRPAAPGRAAPLAGSWARLSAALPGLRIHGAPPRSGGGWTAAADLAGGGAALDAMIAFDAELGLELYGRAARPDVTAGFCLHRYTWPLALAFTVPWFLERRVPRLPVERVSVNRSTGELTAQPVEFACLPDDPAAAAPGARVVPDEAALRAELLAAVAEHLTPVLAAFRPRVRRGPHTLWAMTTDDVVEGLWYVGGLLGEEDRATAELDALLPAGPGHRPFVGAAGFRRADGRWLRDRVSCCLYYTVRPEEACLSCPREK</sequence>
<evidence type="ECO:0000259" key="1">
    <source>
        <dbReference type="Pfam" id="PF11575"/>
    </source>
</evidence>
<dbReference type="RefSeq" id="WP_345696423.1">
    <property type="nucleotide sequence ID" value="NZ_BAABIS010000001.1"/>
</dbReference>
<dbReference type="InterPro" id="IPR024726">
    <property type="entry name" value="FhuF_C"/>
</dbReference>